<dbReference type="PROSITE" id="PS50887">
    <property type="entry name" value="GGDEF"/>
    <property type="match status" value="1"/>
</dbReference>
<dbReference type="SUPFAM" id="SSF55785">
    <property type="entry name" value="PYP-like sensor domain (PAS domain)"/>
    <property type="match status" value="1"/>
</dbReference>
<feature type="domain" description="PAC" evidence="2">
    <location>
        <begin position="81"/>
        <end position="133"/>
    </location>
</feature>
<dbReference type="SUPFAM" id="SSF55073">
    <property type="entry name" value="Nucleotide cyclase"/>
    <property type="match status" value="1"/>
</dbReference>
<proteinExistence type="predicted"/>
<comment type="caution">
    <text evidence="4">The sequence shown here is derived from an EMBL/GenBank/DDBJ whole genome shotgun (WGS) entry which is preliminary data.</text>
</comment>
<dbReference type="STRING" id="1794912.AXX12_06260"/>
<dbReference type="Gene3D" id="3.30.450.20">
    <property type="entry name" value="PAS domain"/>
    <property type="match status" value="1"/>
</dbReference>
<dbReference type="InterPro" id="IPR000014">
    <property type="entry name" value="PAS"/>
</dbReference>
<protein>
    <recommendedName>
        <fullName evidence="6">Diguanylate cyclase</fullName>
    </recommendedName>
</protein>
<dbReference type="CDD" id="cd00130">
    <property type="entry name" value="PAS"/>
    <property type="match status" value="1"/>
</dbReference>
<evidence type="ECO:0000259" key="3">
    <source>
        <dbReference type="PROSITE" id="PS50887"/>
    </source>
</evidence>
<dbReference type="InterPro" id="IPR029787">
    <property type="entry name" value="Nucleotide_cyclase"/>
</dbReference>
<dbReference type="PROSITE" id="PS50113">
    <property type="entry name" value="PAC"/>
    <property type="match status" value="1"/>
</dbReference>
<dbReference type="InterPro" id="IPR000700">
    <property type="entry name" value="PAS-assoc_C"/>
</dbReference>
<dbReference type="AlphaFoldDB" id="A0A154BPU9"/>
<dbReference type="SMART" id="SM00267">
    <property type="entry name" value="GGDEF"/>
    <property type="match status" value="1"/>
</dbReference>
<dbReference type="NCBIfam" id="TIGR00254">
    <property type="entry name" value="GGDEF"/>
    <property type="match status" value="1"/>
</dbReference>
<dbReference type="PANTHER" id="PTHR46663:SF4">
    <property type="entry name" value="DIGUANYLATE CYCLASE DGCT-RELATED"/>
    <property type="match status" value="1"/>
</dbReference>
<evidence type="ECO:0000313" key="5">
    <source>
        <dbReference type="Proteomes" id="UP000076268"/>
    </source>
</evidence>
<dbReference type="Proteomes" id="UP000076268">
    <property type="component" value="Unassembled WGS sequence"/>
</dbReference>
<dbReference type="InterPro" id="IPR000160">
    <property type="entry name" value="GGDEF_dom"/>
</dbReference>
<dbReference type="InterPro" id="IPR035965">
    <property type="entry name" value="PAS-like_dom_sf"/>
</dbReference>
<organism evidence="4 5">
    <name type="scientific">Anaerosporomusa subterranea</name>
    <dbReference type="NCBI Taxonomy" id="1794912"/>
    <lineage>
        <taxon>Bacteria</taxon>
        <taxon>Bacillati</taxon>
        <taxon>Bacillota</taxon>
        <taxon>Negativicutes</taxon>
        <taxon>Acetonemataceae</taxon>
        <taxon>Anaerosporomusa</taxon>
    </lineage>
</organism>
<accession>A0A154BPU9</accession>
<name>A0A154BPU9_ANASB</name>
<evidence type="ECO:0000259" key="1">
    <source>
        <dbReference type="PROSITE" id="PS50112"/>
    </source>
</evidence>
<feature type="domain" description="GGDEF" evidence="3">
    <location>
        <begin position="168"/>
        <end position="299"/>
    </location>
</feature>
<keyword evidence="5" id="KW-1185">Reference proteome</keyword>
<dbReference type="RefSeq" id="WP_066240802.1">
    <property type="nucleotide sequence ID" value="NZ_LSGP01000017.1"/>
</dbReference>
<dbReference type="CDD" id="cd01949">
    <property type="entry name" value="GGDEF"/>
    <property type="match status" value="1"/>
</dbReference>
<sequence>MDFPNSICKNLLDNFYEGVYFLDTSKKVIYWNKSAEKITGFTSEIALANCIDMLAHIDENGDNLCEVRCPVTQTLSDGMIREEEVFFRHKEGHRVPVSVRIIPIRDETGTIVGAVEVFVDNSPHAALYSELEQLKDKANIDKLTALFTRSYGEFLLSAKVSECRKGGQSIGVLFADIDNFKNVNDVYGHEVGDLVLKMVAKTLASNVRNGDHVIRWGGEEIIILFSGCFDSVKLERIANKLRVLVQQSEVRTMEQTITVTISMGATLANENDTNETIVKRADDLMYQSKRAGRNRVTIG</sequence>
<feature type="domain" description="PAS" evidence="1">
    <location>
        <begin position="9"/>
        <end position="44"/>
    </location>
</feature>
<dbReference type="Gene3D" id="3.30.70.270">
    <property type="match status" value="1"/>
</dbReference>
<reference evidence="4 5" key="1">
    <citation type="submission" date="2016-02" db="EMBL/GenBank/DDBJ databases">
        <title>Anaerosporomusa subterraneum gen. nov., sp. nov., a spore-forming obligate anaerobe isolated from saprolite.</title>
        <authorList>
            <person name="Choi J.K."/>
            <person name="Shah M."/>
            <person name="Yee N."/>
        </authorList>
    </citation>
    <scope>NUCLEOTIDE SEQUENCE [LARGE SCALE GENOMIC DNA]</scope>
    <source>
        <strain evidence="4 5">RU4</strain>
    </source>
</reference>
<dbReference type="EMBL" id="LSGP01000017">
    <property type="protein sequence ID" value="KYZ76043.1"/>
    <property type="molecule type" value="Genomic_DNA"/>
</dbReference>
<dbReference type="PANTHER" id="PTHR46663">
    <property type="entry name" value="DIGUANYLATE CYCLASE DGCT-RELATED"/>
    <property type="match status" value="1"/>
</dbReference>
<dbReference type="NCBIfam" id="TIGR00229">
    <property type="entry name" value="sensory_box"/>
    <property type="match status" value="1"/>
</dbReference>
<gene>
    <name evidence="4" type="ORF">AXX12_06260</name>
</gene>
<evidence type="ECO:0000313" key="4">
    <source>
        <dbReference type="EMBL" id="KYZ76043.1"/>
    </source>
</evidence>
<dbReference type="FunFam" id="3.30.70.270:FF:000001">
    <property type="entry name" value="Diguanylate cyclase domain protein"/>
    <property type="match status" value="1"/>
</dbReference>
<dbReference type="OrthoDB" id="1677693at2"/>
<evidence type="ECO:0000259" key="2">
    <source>
        <dbReference type="PROSITE" id="PS50113"/>
    </source>
</evidence>
<evidence type="ECO:0008006" key="6">
    <source>
        <dbReference type="Google" id="ProtNLM"/>
    </source>
</evidence>
<dbReference type="InterPro" id="IPR043128">
    <property type="entry name" value="Rev_trsase/Diguanyl_cyclase"/>
</dbReference>
<dbReference type="Pfam" id="PF13426">
    <property type="entry name" value="PAS_9"/>
    <property type="match status" value="1"/>
</dbReference>
<dbReference type="InterPro" id="IPR052163">
    <property type="entry name" value="DGC-Regulatory_Protein"/>
</dbReference>
<dbReference type="PROSITE" id="PS50112">
    <property type="entry name" value="PAS"/>
    <property type="match status" value="1"/>
</dbReference>
<dbReference type="Pfam" id="PF00990">
    <property type="entry name" value="GGDEF"/>
    <property type="match status" value="1"/>
</dbReference>